<accession>A0ABN1SYA2</accession>
<keyword evidence="4" id="KW-1185">Reference proteome</keyword>
<sequence>MPEHVSLLMWFGVVLPAALTFAAIIGMAQIRRSLRLETAHPHPARRPAGLPAQSGAAPRREFVELTPAEQDAFAGLMRRLSDTP</sequence>
<evidence type="ECO:0000256" key="1">
    <source>
        <dbReference type="SAM" id="MobiDB-lite"/>
    </source>
</evidence>
<evidence type="ECO:0000256" key="2">
    <source>
        <dbReference type="SAM" id="Phobius"/>
    </source>
</evidence>
<dbReference type="EMBL" id="BAAAHU010000018">
    <property type="protein sequence ID" value="GAA1008520.1"/>
    <property type="molecule type" value="Genomic_DNA"/>
</dbReference>
<keyword evidence="2" id="KW-0472">Membrane</keyword>
<keyword evidence="2" id="KW-0812">Transmembrane</keyword>
<name>A0ABN1SYA2_9ACTN</name>
<protein>
    <recommendedName>
        <fullName evidence="5">SHOCT domain-containing protein</fullName>
    </recommendedName>
</protein>
<evidence type="ECO:0008006" key="5">
    <source>
        <dbReference type="Google" id="ProtNLM"/>
    </source>
</evidence>
<gene>
    <name evidence="3" type="ORF">GCM10009564_21210</name>
</gene>
<feature type="region of interest" description="Disordered" evidence="1">
    <location>
        <begin position="38"/>
        <end position="58"/>
    </location>
</feature>
<evidence type="ECO:0000313" key="4">
    <source>
        <dbReference type="Proteomes" id="UP001501072"/>
    </source>
</evidence>
<feature type="transmembrane region" description="Helical" evidence="2">
    <location>
        <begin position="6"/>
        <end position="28"/>
    </location>
</feature>
<comment type="caution">
    <text evidence="3">The sequence shown here is derived from an EMBL/GenBank/DDBJ whole genome shotgun (WGS) entry which is preliminary data.</text>
</comment>
<dbReference type="RefSeq" id="WP_067396230.1">
    <property type="nucleotide sequence ID" value="NZ_BAAAHU010000018.1"/>
</dbReference>
<dbReference type="Proteomes" id="UP001501072">
    <property type="component" value="Unassembled WGS sequence"/>
</dbReference>
<organism evidence="3 4">
    <name type="scientific">Streptomyces thermogriseus</name>
    <dbReference type="NCBI Taxonomy" id="75292"/>
    <lineage>
        <taxon>Bacteria</taxon>
        <taxon>Bacillati</taxon>
        <taxon>Actinomycetota</taxon>
        <taxon>Actinomycetes</taxon>
        <taxon>Kitasatosporales</taxon>
        <taxon>Streptomycetaceae</taxon>
        <taxon>Streptomyces</taxon>
    </lineage>
</organism>
<proteinExistence type="predicted"/>
<evidence type="ECO:0000313" key="3">
    <source>
        <dbReference type="EMBL" id="GAA1008520.1"/>
    </source>
</evidence>
<reference evidence="3 4" key="1">
    <citation type="journal article" date="2019" name="Int. J. Syst. Evol. Microbiol.">
        <title>The Global Catalogue of Microorganisms (GCM) 10K type strain sequencing project: providing services to taxonomists for standard genome sequencing and annotation.</title>
        <authorList>
            <consortium name="The Broad Institute Genomics Platform"/>
            <consortium name="The Broad Institute Genome Sequencing Center for Infectious Disease"/>
            <person name="Wu L."/>
            <person name="Ma J."/>
        </authorList>
    </citation>
    <scope>NUCLEOTIDE SEQUENCE [LARGE SCALE GENOMIC DNA]</scope>
    <source>
        <strain evidence="3 4">JCM 11269</strain>
    </source>
</reference>
<keyword evidence="2" id="KW-1133">Transmembrane helix</keyword>